<comment type="caution">
    <text evidence="3">The sequence shown here is derived from an EMBL/GenBank/DDBJ whole genome shotgun (WGS) entry which is preliminary data.</text>
</comment>
<dbReference type="PANTHER" id="PTHR13871">
    <property type="entry name" value="THIOREDOXIN"/>
    <property type="match status" value="1"/>
</dbReference>
<keyword evidence="2" id="KW-0520">NAD</keyword>
<evidence type="ECO:0000256" key="2">
    <source>
        <dbReference type="ARBA" id="ARBA00023027"/>
    </source>
</evidence>
<organism evidence="3 4">
    <name type="scientific">Pyrus ussuriensis x Pyrus communis</name>
    <dbReference type="NCBI Taxonomy" id="2448454"/>
    <lineage>
        <taxon>Eukaryota</taxon>
        <taxon>Viridiplantae</taxon>
        <taxon>Streptophyta</taxon>
        <taxon>Embryophyta</taxon>
        <taxon>Tracheophyta</taxon>
        <taxon>Spermatophyta</taxon>
        <taxon>Magnoliopsida</taxon>
        <taxon>eudicotyledons</taxon>
        <taxon>Gunneridae</taxon>
        <taxon>Pentapetalae</taxon>
        <taxon>rosids</taxon>
        <taxon>fabids</taxon>
        <taxon>Rosales</taxon>
        <taxon>Rosaceae</taxon>
        <taxon>Amygdaloideae</taxon>
        <taxon>Maleae</taxon>
        <taxon>Pyrus</taxon>
    </lineage>
</organism>
<reference evidence="4" key="2">
    <citation type="submission" date="2019-10" db="EMBL/GenBank/DDBJ databases">
        <title>A de novo genome assembly of a pear dwarfing rootstock.</title>
        <authorList>
            <person name="Wang F."/>
            <person name="Wang J."/>
            <person name="Li S."/>
            <person name="Zhang Y."/>
            <person name="Fang M."/>
            <person name="Ma L."/>
            <person name="Zhao Y."/>
            <person name="Jiang S."/>
        </authorList>
    </citation>
    <scope>NUCLEOTIDE SEQUENCE [LARGE SCALE GENOMIC DNA]</scope>
</reference>
<dbReference type="OrthoDB" id="409136at2759"/>
<dbReference type="GO" id="GO:0016491">
    <property type="term" value="F:oxidoreductase activity"/>
    <property type="evidence" value="ECO:0007669"/>
    <property type="project" value="UniProtKB-KW"/>
</dbReference>
<dbReference type="PANTHER" id="PTHR13871:SF81">
    <property type="entry name" value="NUCLEOREDOXIN 3-RELATED"/>
    <property type="match status" value="1"/>
</dbReference>
<proteinExistence type="predicted"/>
<accession>A0A5N5GUA8</accession>
<dbReference type="AlphaFoldDB" id="A0A5N5GUA8"/>
<keyword evidence="4" id="KW-1185">Reference proteome</keyword>
<dbReference type="EMBL" id="SMOL01000401">
    <property type="protein sequence ID" value="KAB2619215.1"/>
    <property type="molecule type" value="Genomic_DNA"/>
</dbReference>
<name>A0A5N5GUA8_9ROSA</name>
<evidence type="ECO:0000313" key="3">
    <source>
        <dbReference type="EMBL" id="KAB2619215.1"/>
    </source>
</evidence>
<sequence length="218" mass="24038">MSHFLFVTVAILMSDMYRIDRILSLISLRSDGISIEEDLVGLIEDNGADLRAADEAKHEGGKLEELLTHQGRNHVLSSDGRELMSSSDQDFEIILVSTDRGLKEFDSTRVACHGLPYPTRTKQVIPALVLIGPDGRAISTNGKAMISLHGAKAFPFTESRIKKLEAALRNEGEALPPQVKDLKHEHMLKLEMAKAYVLGISCGVCDYDLHPNCVEKSL</sequence>
<evidence type="ECO:0000313" key="4">
    <source>
        <dbReference type="Proteomes" id="UP000327157"/>
    </source>
</evidence>
<keyword evidence="1" id="KW-0560">Oxidoreductase</keyword>
<protein>
    <submittedName>
        <fullName evidence="3">Nucleoredoxin 3</fullName>
    </submittedName>
</protein>
<gene>
    <name evidence="3" type="ORF">D8674_015084</name>
</gene>
<reference evidence="3 4" key="3">
    <citation type="submission" date="2019-11" db="EMBL/GenBank/DDBJ databases">
        <title>A de novo genome assembly of a pear dwarfing rootstock.</title>
        <authorList>
            <person name="Wang F."/>
            <person name="Wang J."/>
            <person name="Li S."/>
            <person name="Zhang Y."/>
            <person name="Fang M."/>
            <person name="Ma L."/>
            <person name="Zhao Y."/>
            <person name="Jiang S."/>
        </authorList>
    </citation>
    <scope>NUCLEOTIDE SEQUENCE [LARGE SCALE GENOMIC DNA]</scope>
    <source>
        <strain evidence="3">S2</strain>
        <tissue evidence="3">Leaf</tissue>
    </source>
</reference>
<dbReference type="InterPro" id="IPR052259">
    <property type="entry name" value="Nucleoredoxin-like"/>
</dbReference>
<reference evidence="3 4" key="1">
    <citation type="submission" date="2019-09" db="EMBL/GenBank/DDBJ databases">
        <authorList>
            <person name="Ou C."/>
        </authorList>
    </citation>
    <scope>NUCLEOTIDE SEQUENCE [LARGE SCALE GENOMIC DNA]</scope>
    <source>
        <strain evidence="3">S2</strain>
        <tissue evidence="3">Leaf</tissue>
    </source>
</reference>
<dbReference type="Proteomes" id="UP000327157">
    <property type="component" value="Chromosome 15"/>
</dbReference>
<evidence type="ECO:0000256" key="1">
    <source>
        <dbReference type="ARBA" id="ARBA00023002"/>
    </source>
</evidence>